<sequence>MTVAIVLYILAIVPFYSLHHITTKNTTNSFTTVCRRNLTITHRNPTQIRKFCGNGRSLTVLDSNTQSSHYHTLLQLHPLRCRPAASSLSSSTSSTLSVPSLDAPPSPPSLPLAAGFYGEFEILCERRRWGAEIGWRVVLALAFFLKYYANVDGGDNLMKRSAKVNFVNGIATIKVAPHSEKPSLGFCHCALIDDPAFSNPKCELSQESLKKAFKQIRVLKETNGTKRQRITGITKDFKQIRVLKETNGTKRQRITGITKQEGANDAGGKNFDECTLILTEGDSAKALAMASIFVVGRNYYGVLPLRGKLLNIMENAEIQNIKLILGSKLLWSVSGKLLNGVFPLRGKLLNVREASHKQIMENAEIQNIKLILGSKVLWGWGPAHQRKPGTYLDQREKLVKYSDFVNKDLMLFSMANHQRSIPPMVDGLKPGQRRILFCSFKRTFVKEAKVAQFFCYVSEHSAYHNGDQSLPSTIIGMAQDYVGSNNINLLQPNGRFGSRLEGGKDHASARNVLWCIFEVMKDQGHDTIGANLYLGFAADAREYEIGNLGESPKYHEEGVSHYGCSTGRPGLSDGDLAAIHRLMDDILAAVPQGKSAQLLPPHLAAEALRELWFVPFPNVALKDLWQDSDQWKDMDWQDPSLSTDFRYIFATFKASLN</sequence>
<evidence type="ECO:0000256" key="6">
    <source>
        <dbReference type="ARBA" id="ARBA00022840"/>
    </source>
</evidence>
<dbReference type="SMART" id="SM00434">
    <property type="entry name" value="TOP4c"/>
    <property type="match status" value="1"/>
</dbReference>
<dbReference type="Pfam" id="PF00521">
    <property type="entry name" value="DNA_topoisoIV"/>
    <property type="match status" value="1"/>
</dbReference>
<dbReference type="OrthoDB" id="1710944at2759"/>
<dbReference type="InterPro" id="IPR013760">
    <property type="entry name" value="Topo_IIA-like_dom_sf"/>
</dbReference>
<evidence type="ECO:0000256" key="9">
    <source>
        <dbReference type="ARBA" id="ARBA00023235"/>
    </source>
</evidence>
<keyword evidence="8 10" id="KW-0238">DNA-binding</keyword>
<dbReference type="PANTHER" id="PTHR10169">
    <property type="entry name" value="DNA TOPOISOMERASE/GYRASE"/>
    <property type="match status" value="1"/>
</dbReference>
<dbReference type="FunFam" id="3.40.50.670:FF:000001">
    <property type="entry name" value="DNA topoisomerase 2"/>
    <property type="match status" value="1"/>
</dbReference>
<dbReference type="InterPro" id="IPR013758">
    <property type="entry name" value="Topo_IIA_A/C_ab"/>
</dbReference>
<comment type="similarity">
    <text evidence="3">Belongs to the type II topoisomerase family.</text>
</comment>
<protein>
    <recommendedName>
        <fullName evidence="4">DNA topoisomerase (ATP-hydrolyzing)</fullName>
        <ecNumber evidence="4">5.6.2.2</ecNumber>
    </recommendedName>
</protein>
<dbReference type="GO" id="GO:0005524">
    <property type="term" value="F:ATP binding"/>
    <property type="evidence" value="ECO:0007669"/>
    <property type="project" value="UniProtKB-KW"/>
</dbReference>
<keyword evidence="6" id="KW-0067">ATP-binding</keyword>
<comment type="cofactor">
    <cofactor evidence="2">
        <name>Mg(2+)</name>
        <dbReference type="ChEBI" id="CHEBI:18420"/>
    </cofactor>
</comment>
<evidence type="ECO:0000256" key="10">
    <source>
        <dbReference type="PROSITE-ProRule" id="PRU01384"/>
    </source>
</evidence>
<dbReference type="SUPFAM" id="SSF56719">
    <property type="entry name" value="Type II DNA topoisomerase"/>
    <property type="match status" value="2"/>
</dbReference>
<dbReference type="GO" id="GO:0003918">
    <property type="term" value="F:DNA topoisomerase type II (double strand cut, ATP-hydrolyzing) activity"/>
    <property type="evidence" value="ECO:0007669"/>
    <property type="project" value="UniProtKB-EC"/>
</dbReference>
<evidence type="ECO:0000256" key="2">
    <source>
        <dbReference type="ARBA" id="ARBA00001946"/>
    </source>
</evidence>
<proteinExistence type="inferred from homology"/>
<keyword evidence="7" id="KW-0799">Topoisomerase</keyword>
<dbReference type="InterPro" id="IPR002205">
    <property type="entry name" value="Topo_IIA_dom_A"/>
</dbReference>
<dbReference type="EC" id="5.6.2.2" evidence="4"/>
<dbReference type="PANTHER" id="PTHR10169:SF38">
    <property type="entry name" value="DNA TOPOISOMERASE 2"/>
    <property type="match status" value="1"/>
</dbReference>
<keyword evidence="5" id="KW-0547">Nucleotide-binding</keyword>
<dbReference type="InterPro" id="IPR013759">
    <property type="entry name" value="Topo_IIA_B_C"/>
</dbReference>
<evidence type="ECO:0000313" key="14">
    <source>
        <dbReference type="Proteomes" id="UP000585474"/>
    </source>
</evidence>
<evidence type="ECO:0000256" key="7">
    <source>
        <dbReference type="ARBA" id="ARBA00023029"/>
    </source>
</evidence>
<keyword evidence="11" id="KW-0732">Signal</keyword>
<dbReference type="GO" id="GO:0003677">
    <property type="term" value="F:DNA binding"/>
    <property type="evidence" value="ECO:0007669"/>
    <property type="project" value="UniProtKB-UniRule"/>
</dbReference>
<dbReference type="InterPro" id="IPR050634">
    <property type="entry name" value="DNA_Topoisomerase_II"/>
</dbReference>
<evidence type="ECO:0000256" key="5">
    <source>
        <dbReference type="ARBA" id="ARBA00022741"/>
    </source>
</evidence>
<comment type="caution">
    <text evidence="10">Lacks conserved residue(s) required for the propagation of feature annotation.</text>
</comment>
<dbReference type="InterPro" id="IPR001241">
    <property type="entry name" value="Topo_IIA"/>
</dbReference>
<dbReference type="GO" id="GO:0000819">
    <property type="term" value="P:sister chromatid segregation"/>
    <property type="evidence" value="ECO:0007669"/>
    <property type="project" value="TreeGrafter"/>
</dbReference>
<dbReference type="EMBL" id="BJWL01000028">
    <property type="protein sequence ID" value="GFZ19524.1"/>
    <property type="molecule type" value="Genomic_DNA"/>
</dbReference>
<organism evidence="13 14">
    <name type="scientific">Actinidia rufa</name>
    <dbReference type="NCBI Taxonomy" id="165716"/>
    <lineage>
        <taxon>Eukaryota</taxon>
        <taxon>Viridiplantae</taxon>
        <taxon>Streptophyta</taxon>
        <taxon>Embryophyta</taxon>
        <taxon>Tracheophyta</taxon>
        <taxon>Spermatophyta</taxon>
        <taxon>Magnoliopsida</taxon>
        <taxon>eudicotyledons</taxon>
        <taxon>Gunneridae</taxon>
        <taxon>Pentapetalae</taxon>
        <taxon>asterids</taxon>
        <taxon>Ericales</taxon>
        <taxon>Actinidiaceae</taxon>
        <taxon>Actinidia</taxon>
    </lineage>
</organism>
<gene>
    <name evidence="13" type="ORF">Acr_28g0002290</name>
</gene>
<accession>A0A7J0H9X1</accession>
<dbReference type="AlphaFoldDB" id="A0A7J0H9X1"/>
<evidence type="ECO:0000256" key="8">
    <source>
        <dbReference type="ARBA" id="ARBA00023125"/>
    </source>
</evidence>
<feature type="chain" id="PRO_5029591231" description="DNA topoisomerase (ATP-hydrolyzing)" evidence="11">
    <location>
        <begin position="19"/>
        <end position="657"/>
    </location>
</feature>
<evidence type="ECO:0000256" key="11">
    <source>
        <dbReference type="SAM" id="SignalP"/>
    </source>
</evidence>
<dbReference type="GO" id="GO:0000712">
    <property type="term" value="P:resolution of meiotic recombination intermediates"/>
    <property type="evidence" value="ECO:0007669"/>
    <property type="project" value="TreeGrafter"/>
</dbReference>
<dbReference type="InterPro" id="IPR018522">
    <property type="entry name" value="TopoIIA_CS"/>
</dbReference>
<feature type="signal peptide" evidence="11">
    <location>
        <begin position="1"/>
        <end position="18"/>
    </location>
</feature>
<evidence type="ECO:0000313" key="13">
    <source>
        <dbReference type="EMBL" id="GFZ19524.1"/>
    </source>
</evidence>
<evidence type="ECO:0000256" key="4">
    <source>
        <dbReference type="ARBA" id="ARBA00012895"/>
    </source>
</evidence>
<dbReference type="GO" id="GO:0005634">
    <property type="term" value="C:nucleus"/>
    <property type="evidence" value="ECO:0007669"/>
    <property type="project" value="TreeGrafter"/>
</dbReference>
<keyword evidence="9 13" id="KW-0413">Isomerase</keyword>
<dbReference type="Gene3D" id="3.40.50.670">
    <property type="match status" value="3"/>
</dbReference>
<comment type="caution">
    <text evidence="13">The sequence shown here is derived from an EMBL/GenBank/DDBJ whole genome shotgun (WGS) entry which is preliminary data.</text>
</comment>
<evidence type="ECO:0000256" key="1">
    <source>
        <dbReference type="ARBA" id="ARBA00000185"/>
    </source>
</evidence>
<dbReference type="GO" id="GO:0006265">
    <property type="term" value="P:DNA topological change"/>
    <property type="evidence" value="ECO:0007669"/>
    <property type="project" value="InterPro"/>
</dbReference>
<dbReference type="SMART" id="SM00433">
    <property type="entry name" value="TOP2c"/>
    <property type="match status" value="1"/>
</dbReference>
<keyword evidence="14" id="KW-1185">Reference proteome</keyword>
<dbReference type="PROSITE" id="PS00177">
    <property type="entry name" value="TOPOISOMERASE_II"/>
    <property type="match status" value="1"/>
</dbReference>
<dbReference type="PROSITE" id="PS52040">
    <property type="entry name" value="TOPO_IIA"/>
    <property type="match status" value="1"/>
</dbReference>
<dbReference type="Gene3D" id="3.90.199.10">
    <property type="entry name" value="Topoisomerase II, domain 5"/>
    <property type="match status" value="1"/>
</dbReference>
<feature type="domain" description="Topo IIA-type catalytic" evidence="12">
    <location>
        <begin position="421"/>
        <end position="657"/>
    </location>
</feature>
<dbReference type="Proteomes" id="UP000585474">
    <property type="component" value="Unassembled WGS sequence"/>
</dbReference>
<comment type="catalytic activity">
    <reaction evidence="1">
        <text>ATP-dependent breakage, passage and rejoining of double-stranded DNA.</text>
        <dbReference type="EC" id="5.6.2.2"/>
    </reaction>
</comment>
<evidence type="ECO:0000256" key="3">
    <source>
        <dbReference type="ARBA" id="ARBA00011080"/>
    </source>
</evidence>
<reference evidence="13 14" key="1">
    <citation type="submission" date="2019-07" db="EMBL/GenBank/DDBJ databases">
        <title>De Novo Assembly of kiwifruit Actinidia rufa.</title>
        <authorList>
            <person name="Sugita-Konishi S."/>
            <person name="Sato K."/>
            <person name="Mori E."/>
            <person name="Abe Y."/>
            <person name="Kisaki G."/>
            <person name="Hamano K."/>
            <person name="Suezawa K."/>
            <person name="Otani M."/>
            <person name="Fukuda T."/>
            <person name="Manabe T."/>
            <person name="Gomi K."/>
            <person name="Tabuchi M."/>
            <person name="Akimitsu K."/>
            <person name="Kataoka I."/>
        </authorList>
    </citation>
    <scope>NUCLEOTIDE SEQUENCE [LARGE SCALE GENOMIC DNA]</scope>
    <source>
        <strain evidence="14">cv. Fuchu</strain>
    </source>
</reference>
<name>A0A7J0H9X1_9ERIC</name>
<evidence type="ECO:0000259" key="12">
    <source>
        <dbReference type="PROSITE" id="PS52040"/>
    </source>
</evidence>